<accession>A0A5J4QYV9</accession>
<feature type="domain" description="Replication-associated protein ORF2/G2P" evidence="1">
    <location>
        <begin position="62"/>
        <end position="140"/>
    </location>
</feature>
<dbReference type="Pfam" id="PF23343">
    <property type="entry name" value="REP_ORF2-G2P"/>
    <property type="match status" value="1"/>
</dbReference>
<dbReference type="AlphaFoldDB" id="A0A5J4QYV9"/>
<evidence type="ECO:0000313" key="2">
    <source>
        <dbReference type="EMBL" id="KAA6326485.1"/>
    </source>
</evidence>
<gene>
    <name evidence="2" type="ORF">EZS27_024410</name>
</gene>
<organism evidence="2">
    <name type="scientific">termite gut metagenome</name>
    <dbReference type="NCBI Taxonomy" id="433724"/>
    <lineage>
        <taxon>unclassified sequences</taxon>
        <taxon>metagenomes</taxon>
        <taxon>organismal metagenomes</taxon>
    </lineage>
</organism>
<protein>
    <recommendedName>
        <fullName evidence="1">Replication-associated protein ORF2/G2P domain-containing protein</fullName>
    </recommendedName>
</protein>
<evidence type="ECO:0000259" key="1">
    <source>
        <dbReference type="Pfam" id="PF23343"/>
    </source>
</evidence>
<dbReference type="EMBL" id="SNRY01002158">
    <property type="protein sequence ID" value="KAA6326485.1"/>
    <property type="molecule type" value="Genomic_DNA"/>
</dbReference>
<sequence length="142" mass="16519">MSQNNNDIFMQCLRPITLTAKSSPDGIGRVVPCGKCFACLSTRRAQWSVRLAKELDSSTSSYFVTLTYDDLHCPVSVDKRHCQLFMKRLRFRSEPFKLRYFLVSEYGTKSGRPHYHMLLFNFPQDYDISRALAYAWPHGFFS</sequence>
<proteinExistence type="predicted"/>
<comment type="caution">
    <text evidence="2">The sequence shown here is derived from an EMBL/GenBank/DDBJ whole genome shotgun (WGS) entry which is preliminary data.</text>
</comment>
<feature type="non-terminal residue" evidence="2">
    <location>
        <position position="142"/>
    </location>
</feature>
<dbReference type="InterPro" id="IPR056906">
    <property type="entry name" value="ORF2/G2P_dom"/>
</dbReference>
<name>A0A5J4QYV9_9ZZZZ</name>
<reference evidence="2" key="1">
    <citation type="submission" date="2019-03" db="EMBL/GenBank/DDBJ databases">
        <title>Single cell metagenomics reveals metabolic interactions within the superorganism composed of flagellate Streblomastix strix and complex community of Bacteroidetes bacteria on its surface.</title>
        <authorList>
            <person name="Treitli S.C."/>
            <person name="Kolisko M."/>
            <person name="Husnik F."/>
            <person name="Keeling P."/>
            <person name="Hampl V."/>
        </authorList>
    </citation>
    <scope>NUCLEOTIDE SEQUENCE</scope>
    <source>
        <strain evidence="2">STM</strain>
    </source>
</reference>